<keyword evidence="4" id="KW-0560">Oxidoreductase</keyword>
<keyword evidence="7" id="KW-0472">Membrane</keyword>
<evidence type="ECO:0000313" key="8">
    <source>
        <dbReference type="EMBL" id="PIL34366.1"/>
    </source>
</evidence>
<dbReference type="GO" id="GO:0005506">
    <property type="term" value="F:iron ion binding"/>
    <property type="evidence" value="ECO:0007669"/>
    <property type="project" value="InterPro"/>
</dbReference>
<reference evidence="8 9" key="1">
    <citation type="journal article" date="2015" name="Sci. Rep.">
        <title>Chromosome-level genome map provides insights into diverse defense mechanisms in the medicinal fungus Ganoderma sinense.</title>
        <authorList>
            <person name="Zhu Y."/>
            <person name="Xu J."/>
            <person name="Sun C."/>
            <person name="Zhou S."/>
            <person name="Xu H."/>
            <person name="Nelson D.R."/>
            <person name="Qian J."/>
            <person name="Song J."/>
            <person name="Luo H."/>
            <person name="Xiang L."/>
            <person name="Li Y."/>
            <person name="Xu Z."/>
            <person name="Ji A."/>
            <person name="Wang L."/>
            <person name="Lu S."/>
            <person name="Hayward A."/>
            <person name="Sun W."/>
            <person name="Li X."/>
            <person name="Schwartz D.C."/>
            <person name="Wang Y."/>
            <person name="Chen S."/>
        </authorList>
    </citation>
    <scope>NUCLEOTIDE SEQUENCE [LARGE SCALE GENOMIC DNA]</scope>
    <source>
        <strain evidence="8 9">ZZ0214-1</strain>
    </source>
</reference>
<name>A0A2G8SKR8_9APHY</name>
<dbReference type="GO" id="GO:0020037">
    <property type="term" value="F:heme binding"/>
    <property type="evidence" value="ECO:0007669"/>
    <property type="project" value="InterPro"/>
</dbReference>
<keyword evidence="6" id="KW-0349">Heme</keyword>
<comment type="similarity">
    <text evidence="2">Belongs to the cytochrome P450 family.</text>
</comment>
<dbReference type="STRING" id="1077348.A0A2G8SKR8"/>
<dbReference type="InterPro" id="IPR036396">
    <property type="entry name" value="Cyt_P450_sf"/>
</dbReference>
<proteinExistence type="inferred from homology"/>
<dbReference type="EMBL" id="AYKW01000005">
    <property type="protein sequence ID" value="PIL34366.1"/>
    <property type="molecule type" value="Genomic_DNA"/>
</dbReference>
<evidence type="ECO:0000256" key="4">
    <source>
        <dbReference type="ARBA" id="ARBA00023002"/>
    </source>
</evidence>
<keyword evidence="9" id="KW-1185">Reference proteome</keyword>
<dbReference type="GO" id="GO:0016705">
    <property type="term" value="F:oxidoreductase activity, acting on paired donors, with incorporation or reduction of molecular oxygen"/>
    <property type="evidence" value="ECO:0007669"/>
    <property type="project" value="InterPro"/>
</dbReference>
<dbReference type="InterPro" id="IPR001128">
    <property type="entry name" value="Cyt_P450"/>
</dbReference>
<dbReference type="Pfam" id="PF00067">
    <property type="entry name" value="p450"/>
    <property type="match status" value="1"/>
</dbReference>
<dbReference type="SUPFAM" id="SSF48264">
    <property type="entry name" value="Cytochrome P450"/>
    <property type="match status" value="1"/>
</dbReference>
<evidence type="ECO:0000256" key="3">
    <source>
        <dbReference type="ARBA" id="ARBA00022723"/>
    </source>
</evidence>
<dbReference type="Proteomes" id="UP000230002">
    <property type="component" value="Unassembled WGS sequence"/>
</dbReference>
<protein>
    <submittedName>
        <fullName evidence="8">Cytochrome P450</fullName>
    </submittedName>
</protein>
<dbReference type="PANTHER" id="PTHR46206">
    <property type="entry name" value="CYTOCHROME P450"/>
    <property type="match status" value="1"/>
</dbReference>
<keyword evidence="5 6" id="KW-0408">Iron</keyword>
<evidence type="ECO:0000313" key="9">
    <source>
        <dbReference type="Proteomes" id="UP000230002"/>
    </source>
</evidence>
<keyword evidence="7" id="KW-0812">Transmembrane</keyword>
<comment type="caution">
    <text evidence="8">The sequence shown here is derived from an EMBL/GenBank/DDBJ whole genome shotgun (WGS) entry which is preliminary data.</text>
</comment>
<dbReference type="GO" id="GO:0004497">
    <property type="term" value="F:monooxygenase activity"/>
    <property type="evidence" value="ECO:0007669"/>
    <property type="project" value="InterPro"/>
</dbReference>
<keyword evidence="7" id="KW-1133">Transmembrane helix</keyword>
<dbReference type="Gene3D" id="1.10.630.10">
    <property type="entry name" value="Cytochrome P450"/>
    <property type="match status" value="1"/>
</dbReference>
<comment type="cofactor">
    <cofactor evidence="1 6">
        <name>heme</name>
        <dbReference type="ChEBI" id="CHEBI:30413"/>
    </cofactor>
</comment>
<dbReference type="PRINTS" id="PR00465">
    <property type="entry name" value="EP450IV"/>
</dbReference>
<evidence type="ECO:0000256" key="1">
    <source>
        <dbReference type="ARBA" id="ARBA00001971"/>
    </source>
</evidence>
<feature type="transmembrane region" description="Helical" evidence="7">
    <location>
        <begin position="6"/>
        <end position="23"/>
    </location>
</feature>
<sequence>MGDDQALYFISVGILFWIVIYRWRTNPLTSIPTVGGFSTPLLSYVGAVSFIRRGRETLYEGYKKHYGSAFKIPLLDRWMVIVSGPKLVEDIRRRPEDELSFTATVETLLQYRYTVSQKMHDDPYHVTIVKEKLQNRMLPAIMPDLVDEVGPTVQKYFPTKGDEWVSVDVLSSSLKIVARTSNRVFVGLPVSHNEEYNDLSVQFAVEIVKAGTVLFLFPDFLKPFVAPFISKVKQTTERALSHLQPIIRHRIAAMREEKEWLDKPNDVLQWIIDRAVVKQETDSEITERLLLLNLAAIHTSSSSMSQVLFQLAERPELVLSLREEIEAIIEEEGWTTASFARMWKLDSILRESQRYNGFTLASLMRIAMKDIVLDNGTLIPKGTILGAPAHPMHFDNEHLANADVFDPFRFARMREAAHGGEGSARLQFASTSPEYIPFGHGHLACPGRYFAANQLKAVLSYIILNYDLKLSQPETNGGAERPPNTYVSLAVLPPMGGTVLLRKRGVAA</sequence>
<dbReference type="CDD" id="cd11041">
    <property type="entry name" value="CYP503A1-like"/>
    <property type="match status" value="1"/>
</dbReference>
<evidence type="ECO:0000256" key="2">
    <source>
        <dbReference type="ARBA" id="ARBA00010617"/>
    </source>
</evidence>
<evidence type="ECO:0000256" key="7">
    <source>
        <dbReference type="SAM" id="Phobius"/>
    </source>
</evidence>
<organism evidence="8 9">
    <name type="scientific">Ganoderma sinense ZZ0214-1</name>
    <dbReference type="NCBI Taxonomy" id="1077348"/>
    <lineage>
        <taxon>Eukaryota</taxon>
        <taxon>Fungi</taxon>
        <taxon>Dikarya</taxon>
        <taxon>Basidiomycota</taxon>
        <taxon>Agaricomycotina</taxon>
        <taxon>Agaricomycetes</taxon>
        <taxon>Polyporales</taxon>
        <taxon>Polyporaceae</taxon>
        <taxon>Ganoderma</taxon>
    </lineage>
</organism>
<dbReference type="AlphaFoldDB" id="A0A2G8SKR8"/>
<feature type="binding site" description="axial binding residue" evidence="6">
    <location>
        <position position="445"/>
    </location>
    <ligand>
        <name>heme</name>
        <dbReference type="ChEBI" id="CHEBI:30413"/>
    </ligand>
    <ligandPart>
        <name>Fe</name>
        <dbReference type="ChEBI" id="CHEBI:18248"/>
    </ligandPart>
</feature>
<dbReference type="InterPro" id="IPR002403">
    <property type="entry name" value="Cyt_P450_E_grp-IV"/>
</dbReference>
<dbReference type="SMR" id="A0A2G8SKR8"/>
<accession>A0A2G8SKR8</accession>
<gene>
    <name evidence="8" type="ORF">GSI_03141</name>
</gene>
<dbReference type="OrthoDB" id="2728548at2759"/>
<evidence type="ECO:0000256" key="5">
    <source>
        <dbReference type="ARBA" id="ARBA00023004"/>
    </source>
</evidence>
<keyword evidence="3 6" id="KW-0479">Metal-binding</keyword>
<evidence type="ECO:0000256" key="6">
    <source>
        <dbReference type="PIRSR" id="PIRSR602403-1"/>
    </source>
</evidence>